<evidence type="ECO:0000256" key="4">
    <source>
        <dbReference type="ARBA" id="ARBA00022475"/>
    </source>
</evidence>
<dbReference type="AlphaFoldDB" id="A0A0K2XA19"/>
<reference evidence="19" key="1">
    <citation type="submission" date="2014-12" db="EMBL/GenBank/DDBJ databases">
        <title>Whole genome sequences of four Staphylococcus schleiferi canine isolates.</title>
        <authorList>
            <person name="Misic A.M."/>
            <person name="Cain C."/>
            <person name="Morris D.O."/>
            <person name="Rankin S."/>
            <person name="Beiting D."/>
        </authorList>
    </citation>
    <scope>NUCLEOTIDE SEQUENCE</scope>
    <source>
        <strain evidence="17">ASB11</strain>
        <strain evidence="18">ASB13</strain>
        <strain evidence="19">ASB9</strain>
    </source>
</reference>
<dbReference type="CDD" id="cd00371">
    <property type="entry name" value="HMA"/>
    <property type="match status" value="1"/>
</dbReference>
<dbReference type="GO" id="GO:0005886">
    <property type="term" value="C:plasma membrane"/>
    <property type="evidence" value="ECO:0007669"/>
    <property type="project" value="UniProtKB-SubCell"/>
</dbReference>
<feature type="transmembrane region" description="Helical" evidence="15">
    <location>
        <begin position="270"/>
        <end position="287"/>
    </location>
</feature>
<dbReference type="PRINTS" id="PR00119">
    <property type="entry name" value="CATATPASE"/>
</dbReference>
<dbReference type="InterPro" id="IPR001757">
    <property type="entry name" value="P_typ_ATPase"/>
</dbReference>
<dbReference type="RefSeq" id="WP_231624653.1">
    <property type="nucleotide sequence ID" value="NZ_CDMH01000020.1"/>
</dbReference>
<dbReference type="PANTHER" id="PTHR43520:SF8">
    <property type="entry name" value="P-TYPE CU(+) TRANSPORTER"/>
    <property type="match status" value="1"/>
</dbReference>
<evidence type="ECO:0000313" key="17">
    <source>
        <dbReference type="EMBL" id="CRF40604.1"/>
    </source>
</evidence>
<evidence type="ECO:0000313" key="20">
    <source>
        <dbReference type="Proteomes" id="UP000038622"/>
    </source>
</evidence>
<dbReference type="Pfam" id="PF00403">
    <property type="entry name" value="HMA"/>
    <property type="match status" value="1"/>
</dbReference>
<proteinExistence type="inferred from homology"/>
<dbReference type="EMBL" id="CDML01000010">
    <property type="protein sequence ID" value="CRF40604.1"/>
    <property type="molecule type" value="Genomic_DNA"/>
</dbReference>
<keyword evidence="6 15" id="KW-0812">Transmembrane</keyword>
<dbReference type="Pfam" id="PF00122">
    <property type="entry name" value="E1-E2_ATPase"/>
    <property type="match status" value="1"/>
</dbReference>
<dbReference type="GO" id="GO:0005507">
    <property type="term" value="F:copper ion binding"/>
    <property type="evidence" value="ECO:0007669"/>
    <property type="project" value="TreeGrafter"/>
</dbReference>
<dbReference type="PROSITE" id="PS50846">
    <property type="entry name" value="HMA_2"/>
    <property type="match status" value="1"/>
</dbReference>
<gene>
    <name evidence="17" type="ORF">HAL011_03660</name>
    <name evidence="18" type="ORF">HAL013_04250</name>
    <name evidence="19" type="ORF">HAL09_07850</name>
</gene>
<feature type="transmembrane region" description="Helical" evidence="15">
    <location>
        <begin position="212"/>
        <end position="230"/>
    </location>
</feature>
<dbReference type="InterPro" id="IPR021993">
    <property type="entry name" value="ATPase-cat-bd"/>
</dbReference>
<dbReference type="Proteomes" id="UP000038622">
    <property type="component" value="Unassembled WGS sequence"/>
</dbReference>
<evidence type="ECO:0000256" key="7">
    <source>
        <dbReference type="ARBA" id="ARBA00022723"/>
    </source>
</evidence>
<evidence type="ECO:0000256" key="9">
    <source>
        <dbReference type="ARBA" id="ARBA00022840"/>
    </source>
</evidence>
<feature type="transmembrane region" description="Helical" evidence="15">
    <location>
        <begin position="453"/>
        <end position="485"/>
    </location>
</feature>
<keyword evidence="9 15" id="KW-0067">ATP-binding</keyword>
<comment type="function">
    <text evidence="13">Probably involved in copper export.</text>
</comment>
<dbReference type="PRINTS" id="PR00943">
    <property type="entry name" value="CUATPASE"/>
</dbReference>
<dbReference type="InterPro" id="IPR036163">
    <property type="entry name" value="HMA_dom_sf"/>
</dbReference>
<evidence type="ECO:0000256" key="14">
    <source>
        <dbReference type="ARBA" id="ARBA00040690"/>
    </source>
</evidence>
<accession>A0A0K2XA19</accession>
<dbReference type="InterPro" id="IPR023298">
    <property type="entry name" value="ATPase_P-typ_TM_dom_sf"/>
</dbReference>
<comment type="subcellular location">
    <subcellularLocation>
        <location evidence="2 15">Cell membrane</location>
    </subcellularLocation>
    <subcellularLocation>
        <location evidence="1">Endomembrane system</location>
        <topology evidence="1">Multi-pass membrane protein</topology>
    </subcellularLocation>
</comment>
<evidence type="ECO:0000313" key="18">
    <source>
        <dbReference type="EMBL" id="CRF42258.1"/>
    </source>
</evidence>
<feature type="domain" description="HMA" evidence="16">
    <location>
        <begin position="89"/>
        <end position="155"/>
    </location>
</feature>
<dbReference type="Gene3D" id="3.40.50.1000">
    <property type="entry name" value="HAD superfamily/HAD-like"/>
    <property type="match status" value="1"/>
</dbReference>
<evidence type="ECO:0000256" key="15">
    <source>
        <dbReference type="RuleBase" id="RU362081"/>
    </source>
</evidence>
<dbReference type="GO" id="GO:0016887">
    <property type="term" value="F:ATP hydrolysis activity"/>
    <property type="evidence" value="ECO:0007669"/>
    <property type="project" value="InterPro"/>
</dbReference>
<dbReference type="InterPro" id="IPR059000">
    <property type="entry name" value="ATPase_P-type_domA"/>
</dbReference>
<evidence type="ECO:0000313" key="19">
    <source>
        <dbReference type="EMBL" id="CRF44210.1"/>
    </source>
</evidence>
<reference evidence="21 22" key="3">
    <citation type="submission" date="2014-12" db="EMBL/GenBank/DDBJ databases">
        <authorList>
            <person name="Jaenicke S."/>
        </authorList>
    </citation>
    <scope>NUCLEOTIDE SEQUENCE [LARGE SCALE GENOMIC DNA]</scope>
</reference>
<feature type="transmembrane region" description="Helical" evidence="15">
    <location>
        <begin position="242"/>
        <end position="264"/>
    </location>
</feature>
<feature type="transmembrane region" description="Helical" evidence="15">
    <location>
        <begin position="751"/>
        <end position="774"/>
    </location>
</feature>
<keyword evidence="4 15" id="KW-1003">Cell membrane</keyword>
<sequence>MPNCAHCKLPCKGETITLEQENTPPLVFCCAGCKQVYTLLHSLQLESFYDKLGVNRLAPISPFKPHEREHFSSPAFLDKFTTPLENGLLEVALLLDGIHCAACVWLIEHVLLKQKGIYGVQTNYTSQRAFVRFDPKETNIAKILDAIACIGYKAQIYDPRVQDNHAKKQQEKAFSALVVGVFASMNIMFIAIADYAGYFSGMDTAMAFKLHMASWVLATLALFITGAIFLKGAFYGLKHGVVGMDLSVSVGACGVYLYSIYAAFSGARPYFESVSMLITLVYISKFLELKAKHRANALLDGLQSALPLQVAVLEPEGKEVKRVLKDPKDVKVGALIEVLPGECVALDGVLESASAQVSTQAFNGENLPTTLEKGAVLLSGCVNLAGAFTYKVRAPFKASFLSQMVELVQKSFVEKPQIQERADKLARYFSVFVLALAGLGFGFWALFASVSQGFFVAMSVVVVACPCAFALATPIALVLGSNVAFKKGVLFKKNSSLESLAKASTLFLDKTGTLTDSLLKVQTHTTHAPYHLSWLMGLLWHNTHPIAKSLCAFLQQQTPPAMPAAIEDLKQENGGLEARHQGHLLHGGSVAYLASKGVAVGDLKADFAYSVDHQLAASFNLQARLKAQALEVVQGLKSMGLKIAILSGDGSPSVFAIAKELDLPCFAPLSPQEKLEHIQNALAQKEVVVMVGDGMNDAASLAKSQVSMCMHEGHDLSLLYSDVILLNNSLEGVLDAFKIAKRTHQLMKQNLGISALYNALLIPLALCGLVTPLLAALGMGLSSLCVVANSFRLRV</sequence>
<dbReference type="Proteomes" id="UP000041394">
    <property type="component" value="Unassembled WGS sequence"/>
</dbReference>
<evidence type="ECO:0000256" key="10">
    <source>
        <dbReference type="ARBA" id="ARBA00022967"/>
    </source>
</evidence>
<dbReference type="Pfam" id="PF12156">
    <property type="entry name" value="ATPase-cat_bd"/>
    <property type="match status" value="1"/>
</dbReference>
<evidence type="ECO:0000256" key="5">
    <source>
        <dbReference type="ARBA" id="ARBA00022553"/>
    </source>
</evidence>
<dbReference type="GO" id="GO:0043682">
    <property type="term" value="F:P-type divalent copper transporter activity"/>
    <property type="evidence" value="ECO:0007669"/>
    <property type="project" value="TreeGrafter"/>
</dbReference>
<dbReference type="EMBL" id="CDMH01000020">
    <property type="protein sequence ID" value="CRF42258.1"/>
    <property type="molecule type" value="Genomic_DNA"/>
</dbReference>
<dbReference type="InterPro" id="IPR036412">
    <property type="entry name" value="HAD-like_sf"/>
</dbReference>
<dbReference type="EMBL" id="CDMN01000032">
    <property type="protein sequence ID" value="CRF44210.1"/>
    <property type="molecule type" value="Genomic_DNA"/>
</dbReference>
<dbReference type="Proteomes" id="UP000045175">
    <property type="component" value="Unassembled WGS sequence"/>
</dbReference>
<keyword evidence="20" id="KW-1185">Reference proteome</keyword>
<evidence type="ECO:0000256" key="6">
    <source>
        <dbReference type="ARBA" id="ARBA00022692"/>
    </source>
</evidence>
<dbReference type="SUPFAM" id="SSF81653">
    <property type="entry name" value="Calcium ATPase, transduction domain A"/>
    <property type="match status" value="1"/>
</dbReference>
<feature type="transmembrane region" description="Helical" evidence="15">
    <location>
        <begin position="173"/>
        <end position="192"/>
    </location>
</feature>
<evidence type="ECO:0000256" key="8">
    <source>
        <dbReference type="ARBA" id="ARBA00022741"/>
    </source>
</evidence>
<dbReference type="InterPro" id="IPR018303">
    <property type="entry name" value="ATPase_P-typ_P_site"/>
</dbReference>
<name>A0A0K2XA19_9HELI</name>
<dbReference type="STRING" id="1578720.HAL011_03660"/>
<dbReference type="GO" id="GO:0005524">
    <property type="term" value="F:ATP binding"/>
    <property type="evidence" value="ECO:0007669"/>
    <property type="project" value="UniProtKB-UniRule"/>
</dbReference>
<dbReference type="GO" id="GO:0012505">
    <property type="term" value="C:endomembrane system"/>
    <property type="evidence" value="ECO:0007669"/>
    <property type="project" value="UniProtKB-SubCell"/>
</dbReference>
<keyword evidence="8 15" id="KW-0547">Nucleotide-binding</keyword>
<evidence type="ECO:0000313" key="22">
    <source>
        <dbReference type="Proteomes" id="UP000045175"/>
    </source>
</evidence>
<keyword evidence="19" id="KW-0378">Hydrolase</keyword>
<keyword evidence="7 15" id="KW-0479">Metal-binding</keyword>
<dbReference type="Gene3D" id="3.40.1110.10">
    <property type="entry name" value="Calcium-transporting ATPase, cytoplasmic domain N"/>
    <property type="match status" value="1"/>
</dbReference>
<keyword evidence="10" id="KW-1278">Translocase</keyword>
<evidence type="ECO:0000256" key="3">
    <source>
        <dbReference type="ARBA" id="ARBA00006024"/>
    </source>
</evidence>
<dbReference type="Pfam" id="PF00702">
    <property type="entry name" value="Hydrolase"/>
    <property type="match status" value="1"/>
</dbReference>
<dbReference type="SUPFAM" id="SSF81665">
    <property type="entry name" value="Calcium ATPase, transmembrane domain M"/>
    <property type="match status" value="1"/>
</dbReference>
<reference evidence="20" key="2">
    <citation type="submission" date="2014-12" db="EMBL/GenBank/DDBJ databases">
        <authorList>
            <person name="Smet A."/>
        </authorList>
    </citation>
    <scope>NUCLEOTIDE SEQUENCE [LARGE SCALE GENOMIC DNA]</scope>
</reference>
<dbReference type="PANTHER" id="PTHR43520">
    <property type="entry name" value="ATP7, ISOFORM B"/>
    <property type="match status" value="1"/>
</dbReference>
<dbReference type="NCBIfam" id="TIGR01525">
    <property type="entry name" value="ATPase-IB_hvy"/>
    <property type="match status" value="1"/>
</dbReference>
<keyword evidence="11 15" id="KW-1133">Transmembrane helix</keyword>
<comment type="similarity">
    <text evidence="3 15">Belongs to the cation transport ATPase (P-type) (TC 3.A.3) family. Type IB subfamily.</text>
</comment>
<keyword evidence="5" id="KW-0597">Phosphoprotein</keyword>
<evidence type="ECO:0000313" key="21">
    <source>
        <dbReference type="Proteomes" id="UP000041394"/>
    </source>
</evidence>
<organism evidence="19 21">
    <name type="scientific">Helicobacter ailurogastricus</name>
    <dbReference type="NCBI Taxonomy" id="1578720"/>
    <lineage>
        <taxon>Bacteria</taxon>
        <taxon>Pseudomonadati</taxon>
        <taxon>Campylobacterota</taxon>
        <taxon>Epsilonproteobacteria</taxon>
        <taxon>Campylobacterales</taxon>
        <taxon>Helicobacteraceae</taxon>
        <taxon>Helicobacter</taxon>
    </lineage>
</organism>
<dbReference type="PROSITE" id="PS00154">
    <property type="entry name" value="ATPASE_E1_E2"/>
    <property type="match status" value="1"/>
</dbReference>
<keyword evidence="12 15" id="KW-0472">Membrane</keyword>
<dbReference type="Gene3D" id="3.30.70.100">
    <property type="match status" value="1"/>
</dbReference>
<evidence type="ECO:0000256" key="12">
    <source>
        <dbReference type="ARBA" id="ARBA00023136"/>
    </source>
</evidence>
<feature type="transmembrane region" description="Helical" evidence="15">
    <location>
        <begin position="425"/>
        <end position="447"/>
    </location>
</feature>
<dbReference type="InterPro" id="IPR023299">
    <property type="entry name" value="ATPase_P-typ_cyto_dom_N"/>
</dbReference>
<dbReference type="InterPro" id="IPR027256">
    <property type="entry name" value="P-typ_ATPase_IB"/>
</dbReference>
<dbReference type="Gene3D" id="2.70.150.10">
    <property type="entry name" value="Calcium-transporting ATPase, cytoplasmic transduction domain A"/>
    <property type="match status" value="1"/>
</dbReference>
<dbReference type="NCBIfam" id="TIGR01494">
    <property type="entry name" value="ATPase_P-type"/>
    <property type="match status" value="2"/>
</dbReference>
<dbReference type="InterPro" id="IPR008250">
    <property type="entry name" value="ATPase_P-typ_transduc_dom_A_sf"/>
</dbReference>
<evidence type="ECO:0000256" key="1">
    <source>
        <dbReference type="ARBA" id="ARBA00004127"/>
    </source>
</evidence>
<evidence type="ECO:0000256" key="11">
    <source>
        <dbReference type="ARBA" id="ARBA00022989"/>
    </source>
</evidence>
<dbReference type="GO" id="GO:0055070">
    <property type="term" value="P:copper ion homeostasis"/>
    <property type="evidence" value="ECO:0007669"/>
    <property type="project" value="TreeGrafter"/>
</dbReference>
<dbReference type="InterPro" id="IPR006121">
    <property type="entry name" value="HMA_dom"/>
</dbReference>
<evidence type="ECO:0000256" key="2">
    <source>
        <dbReference type="ARBA" id="ARBA00004236"/>
    </source>
</evidence>
<protein>
    <recommendedName>
        <fullName evidence="14">Copper-transporting ATPase</fullName>
    </recommendedName>
</protein>
<dbReference type="SUPFAM" id="SSF55008">
    <property type="entry name" value="HMA, heavy metal-associated domain"/>
    <property type="match status" value="1"/>
</dbReference>
<evidence type="ECO:0000259" key="16">
    <source>
        <dbReference type="PROSITE" id="PS50846"/>
    </source>
</evidence>
<dbReference type="SUPFAM" id="SSF56784">
    <property type="entry name" value="HAD-like"/>
    <property type="match status" value="1"/>
</dbReference>
<evidence type="ECO:0000256" key="13">
    <source>
        <dbReference type="ARBA" id="ARBA00037143"/>
    </source>
</evidence>
<dbReference type="InterPro" id="IPR023214">
    <property type="entry name" value="HAD_sf"/>
</dbReference>